<keyword evidence="1 3" id="KW-0949">S-adenosyl-L-methionine</keyword>
<organism evidence="4">
    <name type="scientific">Ooceraea biroi</name>
    <name type="common">Clonal raider ant</name>
    <name type="synonym">Cerapachys biroi</name>
    <dbReference type="NCBI Taxonomy" id="2015173"/>
    <lineage>
        <taxon>Eukaryota</taxon>
        <taxon>Metazoa</taxon>
        <taxon>Ecdysozoa</taxon>
        <taxon>Arthropoda</taxon>
        <taxon>Hexapoda</taxon>
        <taxon>Insecta</taxon>
        <taxon>Pterygota</taxon>
        <taxon>Neoptera</taxon>
        <taxon>Endopterygota</taxon>
        <taxon>Hymenoptera</taxon>
        <taxon>Apocrita</taxon>
        <taxon>Aculeata</taxon>
        <taxon>Formicoidea</taxon>
        <taxon>Formicidae</taxon>
        <taxon>Dorylinae</taxon>
        <taxon>Ooceraea</taxon>
    </lineage>
</organism>
<dbReference type="EMBL" id="QOIP01000004">
    <property type="protein sequence ID" value="RLU24212.1"/>
    <property type="molecule type" value="Genomic_DNA"/>
</dbReference>
<dbReference type="InterPro" id="IPR019734">
    <property type="entry name" value="TPR_rpt"/>
</dbReference>
<dbReference type="InterPro" id="IPR029063">
    <property type="entry name" value="SAM-dependent_MTases_sf"/>
</dbReference>
<dbReference type="InterPro" id="IPR011990">
    <property type="entry name" value="TPR-like_helical_dom_sf"/>
</dbReference>
<dbReference type="GO" id="GO:0005634">
    <property type="term" value="C:nucleus"/>
    <property type="evidence" value="ECO:0007669"/>
    <property type="project" value="TreeGrafter"/>
</dbReference>
<dbReference type="PANTHER" id="PTHR11006:SF60">
    <property type="entry name" value="PROTEIN ARGININE N-METHYLTRANSFERASE 9"/>
    <property type="match status" value="1"/>
</dbReference>
<dbReference type="GO" id="GO:0032259">
    <property type="term" value="P:methylation"/>
    <property type="evidence" value="ECO:0007669"/>
    <property type="project" value="UniProtKB-KW"/>
</dbReference>
<name>A0A3L8DV62_OOCBI</name>
<proteinExistence type="predicted"/>
<gene>
    <name evidence="4" type="ORF">DMN91_004422</name>
</gene>
<dbReference type="InterPro" id="IPR025799">
    <property type="entry name" value="Arg_MeTrfase"/>
</dbReference>
<protein>
    <submittedName>
        <fullName evidence="4">Uncharacterized protein</fullName>
    </submittedName>
</protein>
<dbReference type="Gene3D" id="3.40.50.150">
    <property type="entry name" value="Vaccinia Virus protein VP39"/>
    <property type="match status" value="1"/>
</dbReference>
<dbReference type="SUPFAM" id="SSF53335">
    <property type="entry name" value="S-adenosyl-L-methionine-dependent methyltransferases"/>
    <property type="match status" value="1"/>
</dbReference>
<dbReference type="CDD" id="cd02440">
    <property type="entry name" value="AdoMet_MTases"/>
    <property type="match status" value="1"/>
</dbReference>
<dbReference type="GO" id="GO:0016274">
    <property type="term" value="F:protein-arginine N-methyltransferase activity"/>
    <property type="evidence" value="ECO:0007669"/>
    <property type="project" value="InterPro"/>
</dbReference>
<feature type="repeat" description="TPR" evidence="2">
    <location>
        <begin position="85"/>
        <end position="118"/>
    </location>
</feature>
<reference evidence="4" key="1">
    <citation type="journal article" date="2018" name="Genome Res.">
        <title>The genomic architecture and molecular evolution of ant odorant receptors.</title>
        <authorList>
            <person name="McKenzie S.K."/>
            <person name="Kronauer D.J.C."/>
        </authorList>
    </citation>
    <scope>NUCLEOTIDE SEQUENCE [LARGE SCALE GENOMIC DNA]</scope>
    <source>
        <strain evidence="4">Clonal line C1</strain>
    </source>
</reference>
<dbReference type="PANTHER" id="PTHR11006">
    <property type="entry name" value="PROTEIN ARGININE N-METHYLTRANSFERASE"/>
    <property type="match status" value="1"/>
</dbReference>
<keyword evidence="2" id="KW-0802">TPR repeat</keyword>
<dbReference type="GO" id="GO:0042054">
    <property type="term" value="F:histone methyltransferase activity"/>
    <property type="evidence" value="ECO:0007669"/>
    <property type="project" value="TreeGrafter"/>
</dbReference>
<dbReference type="AlphaFoldDB" id="A0A3L8DV62"/>
<evidence type="ECO:0000313" key="4">
    <source>
        <dbReference type="EMBL" id="RLU24212.1"/>
    </source>
</evidence>
<evidence type="ECO:0000256" key="3">
    <source>
        <dbReference type="PROSITE-ProRule" id="PRU01015"/>
    </source>
</evidence>
<dbReference type="Gene3D" id="2.70.160.11">
    <property type="entry name" value="Hnrnp arginine n-methyltransferase1"/>
    <property type="match status" value="1"/>
</dbReference>
<dbReference type="SUPFAM" id="SSF48452">
    <property type="entry name" value="TPR-like"/>
    <property type="match status" value="1"/>
</dbReference>
<dbReference type="Gene3D" id="1.25.40.10">
    <property type="entry name" value="Tetratricopeptide repeat domain"/>
    <property type="match status" value="1"/>
</dbReference>
<dbReference type="Pfam" id="PF06325">
    <property type="entry name" value="PrmA"/>
    <property type="match status" value="1"/>
</dbReference>
<dbReference type="PROSITE" id="PS51678">
    <property type="entry name" value="SAM_MT_PRMT"/>
    <property type="match status" value="1"/>
</dbReference>
<dbReference type="SMART" id="SM00028">
    <property type="entry name" value="TPR"/>
    <property type="match status" value="3"/>
</dbReference>
<sequence>MQAEVNDILETSLQKAREHDRTGNVGKAYAYYTIVVELCPAKRSEIEETFTDVLCEWGIQLAQENRFSDIVHCYKHSLDIYPNNPRMLNNFAAHFLRNDDPIRAIEYLRRALKVAPNFLPAERNLQNAYSMAVDRWHFTMLNDKWRNNAFEQAIRKRINQGYDTVLDLGTGTGLLSLYVKDAGAKKIYACECSDVMTLIAKEVFESNDATDVKLIPKLSFDLKIPMDISERVKLIVTETFDAGLFGELVVPSMINVHMNILDPNGTVIPMGATVYTAAIECEHIRYRSSVIFDKVKENCPLNFHDVSVLSDDEYYDTENLEKVQINYVTEPQMLLTVNFNNLLELQEFCKDGIKQILRAKCKYNGIMDGLVTWFKLHLDEEITLDSSDRKSCWQLAVFPAVPTACHEGDTLTIKAEMSKSKLKCSYSTDNARAKEECKFLYRLPKEVIVFLNDFDYIKLLTEIGRYQESRKIKYILDTSPFPIYGLTLLKECKASEILYYKTDNPMLRSLIERVAQDNGIRGKVHMISNYDEIPCSLDSIFVHNFDIKGELRDGQDSCYEIFRYLLKRNGILLPEKIFLMGQLVYSKDLPNMAYVQDANLQKSSCPFNTHSDRSLDSKDDPHTRINTTNKSTNYVIAKYINKYKINQIFDLNSSLYSCEVFSEARTIIEINETETMEAIVNFGEIKTEKDIFPNALLWEEAPAVISQDAKKPECSSSSNTVSPDGDEEAIEVFHPRSQVILPPEENFESTTEFILQETSLNHSVNTLSGRLKHFIPVWKELFSDKVVEWLEGYIIPFTDPLIQLREPAEPNWSKNERMLLADHIRQLLFKGAIQE</sequence>
<dbReference type="PROSITE" id="PS50005">
    <property type="entry name" value="TPR"/>
    <property type="match status" value="1"/>
</dbReference>
<evidence type="ECO:0000256" key="1">
    <source>
        <dbReference type="ARBA" id="ARBA00022691"/>
    </source>
</evidence>
<evidence type="ECO:0000256" key="2">
    <source>
        <dbReference type="PROSITE-ProRule" id="PRU00339"/>
    </source>
</evidence>
<accession>A0A3L8DV62</accession>
<dbReference type="Proteomes" id="UP000279307">
    <property type="component" value="Chromosome 4"/>
</dbReference>
<keyword evidence="3" id="KW-0808">Transferase</keyword>
<reference evidence="4" key="2">
    <citation type="submission" date="2018-07" db="EMBL/GenBank/DDBJ databases">
        <authorList>
            <person name="Mckenzie S.K."/>
            <person name="Kronauer D.J.C."/>
        </authorList>
    </citation>
    <scope>NUCLEOTIDE SEQUENCE</scope>
    <source>
        <strain evidence="4">Clonal line C1</strain>
    </source>
</reference>
<keyword evidence="3" id="KW-0489">Methyltransferase</keyword>
<dbReference type="OrthoDB" id="5980806at2759"/>
<comment type="caution">
    <text evidence="4">The sequence shown here is derived from an EMBL/GenBank/DDBJ whole genome shotgun (WGS) entry which is preliminary data.</text>
</comment>